<proteinExistence type="predicted"/>
<accession>A0A9W4UN27</accession>
<dbReference type="Proteomes" id="UP001152607">
    <property type="component" value="Unassembled WGS sequence"/>
</dbReference>
<keyword evidence="2" id="KW-1185">Reference proteome</keyword>
<organism evidence="1 2">
    <name type="scientific">Periconia digitata</name>
    <dbReference type="NCBI Taxonomy" id="1303443"/>
    <lineage>
        <taxon>Eukaryota</taxon>
        <taxon>Fungi</taxon>
        <taxon>Dikarya</taxon>
        <taxon>Ascomycota</taxon>
        <taxon>Pezizomycotina</taxon>
        <taxon>Dothideomycetes</taxon>
        <taxon>Pleosporomycetidae</taxon>
        <taxon>Pleosporales</taxon>
        <taxon>Massarineae</taxon>
        <taxon>Periconiaceae</taxon>
        <taxon>Periconia</taxon>
    </lineage>
</organism>
<dbReference type="AlphaFoldDB" id="A0A9W4UN27"/>
<evidence type="ECO:0000313" key="1">
    <source>
        <dbReference type="EMBL" id="CAI6337243.1"/>
    </source>
</evidence>
<name>A0A9W4UN27_9PLEO</name>
<evidence type="ECO:0000313" key="2">
    <source>
        <dbReference type="Proteomes" id="UP001152607"/>
    </source>
</evidence>
<sequence>MTSVGAHVLGVQIACLRIELLFRFRFACGVVDCCGAALHSTARLGRFAVYVVALVEDKALGMSIHYLATFGSQYKG</sequence>
<reference evidence="1" key="1">
    <citation type="submission" date="2023-01" db="EMBL/GenBank/DDBJ databases">
        <authorList>
            <person name="Van Ghelder C."/>
            <person name="Rancurel C."/>
        </authorList>
    </citation>
    <scope>NUCLEOTIDE SEQUENCE</scope>
    <source>
        <strain evidence="1">CNCM I-4278</strain>
    </source>
</reference>
<comment type="caution">
    <text evidence="1">The sequence shown here is derived from an EMBL/GenBank/DDBJ whole genome shotgun (WGS) entry which is preliminary data.</text>
</comment>
<dbReference type="EMBL" id="CAOQHR010000007">
    <property type="protein sequence ID" value="CAI6337243.1"/>
    <property type="molecule type" value="Genomic_DNA"/>
</dbReference>
<gene>
    <name evidence="1" type="ORF">PDIGIT_LOCUS10352</name>
</gene>
<protein>
    <submittedName>
        <fullName evidence="1">Uncharacterized protein</fullName>
    </submittedName>
</protein>